<evidence type="ECO:0000313" key="3">
    <source>
        <dbReference type="Proteomes" id="UP001189429"/>
    </source>
</evidence>
<evidence type="ECO:0000256" key="1">
    <source>
        <dbReference type="SAM" id="Phobius"/>
    </source>
</evidence>
<evidence type="ECO:0000313" key="2">
    <source>
        <dbReference type="EMBL" id="CAK0842136.1"/>
    </source>
</evidence>
<proteinExistence type="predicted"/>
<feature type="transmembrane region" description="Helical" evidence="1">
    <location>
        <begin position="276"/>
        <end position="302"/>
    </location>
</feature>
<sequence>MGLLAQMREVFFYTGAFLIAWSWALVYYAFAHVAVGQSPLQNQIGFGGQWRLNSLPVLVCQYFVVCGFAAATRALLKGFNNAWAASLAVAIEFFPSPIFSGALMGYLGQFASHSEVEYCGITVVATWVTAALVYSVPTSGPLSEFGDVMQKTVGFGLGVAWNSFVSAAMPATWSFHLHTLFLVLEMSLAASLVVPEPGPSSLRQRHASLLSFAAKVVCAFSMASWINSVTPDGWLGGLIAELYLILQAASLSYWVSGLDLDSAALSTDAVLSRPDALERLVSCLVMIPCVWCCCPCVPLIWLLSRPHAGVKGRWLSLISEISSLAASVVGTNLLTGGIDALADAWHICGPYSCDGAVFLLLAAVGASLVSILLLTAIVPLCAPPALPFTPTLADARVALVP</sequence>
<accession>A0ABN9TA99</accession>
<gene>
    <name evidence="2" type="ORF">PCOR1329_LOCUS37151</name>
</gene>
<feature type="transmembrane region" description="Helical" evidence="1">
    <location>
        <begin position="355"/>
        <end position="378"/>
    </location>
</feature>
<keyword evidence="1" id="KW-0472">Membrane</keyword>
<feature type="transmembrane region" description="Helical" evidence="1">
    <location>
        <begin position="148"/>
        <end position="168"/>
    </location>
</feature>
<keyword evidence="3" id="KW-1185">Reference proteome</keyword>
<feature type="transmembrane region" description="Helical" evidence="1">
    <location>
        <begin position="55"/>
        <end position="76"/>
    </location>
</feature>
<dbReference type="EMBL" id="CAUYUJ010014508">
    <property type="protein sequence ID" value="CAK0842136.1"/>
    <property type="molecule type" value="Genomic_DNA"/>
</dbReference>
<protein>
    <submittedName>
        <fullName evidence="2">Uncharacterized protein</fullName>
    </submittedName>
</protein>
<name>A0ABN9TA99_9DINO</name>
<keyword evidence="1" id="KW-0812">Transmembrane</keyword>
<feature type="transmembrane region" description="Helical" evidence="1">
    <location>
        <begin position="12"/>
        <end position="35"/>
    </location>
</feature>
<comment type="caution">
    <text evidence="2">The sequence shown here is derived from an EMBL/GenBank/DDBJ whole genome shotgun (WGS) entry which is preliminary data.</text>
</comment>
<feature type="transmembrane region" description="Helical" evidence="1">
    <location>
        <begin position="233"/>
        <end position="256"/>
    </location>
</feature>
<dbReference type="Proteomes" id="UP001189429">
    <property type="component" value="Unassembled WGS sequence"/>
</dbReference>
<feature type="transmembrane region" description="Helical" evidence="1">
    <location>
        <begin position="118"/>
        <end position="136"/>
    </location>
</feature>
<reference evidence="2" key="1">
    <citation type="submission" date="2023-10" db="EMBL/GenBank/DDBJ databases">
        <authorList>
            <person name="Chen Y."/>
            <person name="Shah S."/>
            <person name="Dougan E. K."/>
            <person name="Thang M."/>
            <person name="Chan C."/>
        </authorList>
    </citation>
    <scope>NUCLEOTIDE SEQUENCE [LARGE SCALE GENOMIC DNA]</scope>
</reference>
<feature type="transmembrane region" description="Helical" evidence="1">
    <location>
        <begin position="206"/>
        <end position="226"/>
    </location>
</feature>
<organism evidence="2 3">
    <name type="scientific">Prorocentrum cordatum</name>
    <dbReference type="NCBI Taxonomy" id="2364126"/>
    <lineage>
        <taxon>Eukaryota</taxon>
        <taxon>Sar</taxon>
        <taxon>Alveolata</taxon>
        <taxon>Dinophyceae</taxon>
        <taxon>Prorocentrales</taxon>
        <taxon>Prorocentraceae</taxon>
        <taxon>Prorocentrum</taxon>
    </lineage>
</organism>
<feature type="transmembrane region" description="Helical" evidence="1">
    <location>
        <begin position="82"/>
        <end position="106"/>
    </location>
</feature>
<keyword evidence="1" id="KW-1133">Transmembrane helix</keyword>